<dbReference type="Proteomes" id="UP001146067">
    <property type="component" value="Unassembled WGS sequence"/>
</dbReference>
<evidence type="ECO:0000256" key="2">
    <source>
        <dbReference type="ARBA" id="ARBA00022475"/>
    </source>
</evidence>
<feature type="transmembrane region" description="Helical" evidence="6">
    <location>
        <begin position="70"/>
        <end position="91"/>
    </location>
</feature>
<feature type="transmembrane region" description="Helical" evidence="6">
    <location>
        <begin position="37"/>
        <end position="64"/>
    </location>
</feature>
<keyword evidence="5 6" id="KW-0472">Membrane</keyword>
<sequence length="224" mass="23050">MMQLLVYGGVFILGAASPGPDFLIVTKHAMTGRRPGLAAAAGIAGGVGVHAAVALAGLGAVLLASPGLYAAVRLIAAGYLVYLGATALWAIRPRRPGDTAEASEPSEDEAPLTGAGQATTVRTKSWTAFRQGLLTNVLNAKVVAFLITLMPGFLPTRPDLLDMTAIWVVSVAVTLVWFGLLALAVAHFSAFLQRPRVNFALTLIVGCALLAIGGYMAVSTLAGL</sequence>
<dbReference type="RefSeq" id="WP_270111900.1">
    <property type="nucleotide sequence ID" value="NZ_JAPZVP010000017.1"/>
</dbReference>
<evidence type="ECO:0000256" key="5">
    <source>
        <dbReference type="ARBA" id="ARBA00023136"/>
    </source>
</evidence>
<feature type="transmembrane region" description="Helical" evidence="6">
    <location>
        <begin position="6"/>
        <end position="25"/>
    </location>
</feature>
<proteinExistence type="predicted"/>
<dbReference type="GO" id="GO:0005886">
    <property type="term" value="C:plasma membrane"/>
    <property type="evidence" value="ECO:0007669"/>
    <property type="project" value="UniProtKB-SubCell"/>
</dbReference>
<keyword evidence="8" id="KW-1185">Reference proteome</keyword>
<dbReference type="GO" id="GO:0015171">
    <property type="term" value="F:amino acid transmembrane transporter activity"/>
    <property type="evidence" value="ECO:0007669"/>
    <property type="project" value="TreeGrafter"/>
</dbReference>
<dbReference type="Pfam" id="PF01810">
    <property type="entry name" value="LysE"/>
    <property type="match status" value="1"/>
</dbReference>
<evidence type="ECO:0000313" key="7">
    <source>
        <dbReference type="EMBL" id="MDA1361865.1"/>
    </source>
</evidence>
<dbReference type="EMBL" id="JAPZVP010000017">
    <property type="protein sequence ID" value="MDA1361865.1"/>
    <property type="molecule type" value="Genomic_DNA"/>
</dbReference>
<keyword evidence="2" id="KW-1003">Cell membrane</keyword>
<evidence type="ECO:0000256" key="3">
    <source>
        <dbReference type="ARBA" id="ARBA00022692"/>
    </source>
</evidence>
<evidence type="ECO:0000256" key="4">
    <source>
        <dbReference type="ARBA" id="ARBA00022989"/>
    </source>
</evidence>
<accession>A0A9X3PN41</accession>
<evidence type="ECO:0000256" key="6">
    <source>
        <dbReference type="SAM" id="Phobius"/>
    </source>
</evidence>
<dbReference type="AlphaFoldDB" id="A0A9X3PN41"/>
<evidence type="ECO:0000256" key="1">
    <source>
        <dbReference type="ARBA" id="ARBA00004651"/>
    </source>
</evidence>
<comment type="subcellular location">
    <subcellularLocation>
        <location evidence="1">Cell membrane</location>
        <topology evidence="1">Multi-pass membrane protein</topology>
    </subcellularLocation>
</comment>
<gene>
    <name evidence="7" type="ORF">O1R50_19715</name>
</gene>
<name>A0A9X3PN41_9ACTN</name>
<keyword evidence="3 6" id="KW-0812">Transmembrane</keyword>
<dbReference type="PANTHER" id="PTHR30086">
    <property type="entry name" value="ARGININE EXPORTER PROTEIN ARGO"/>
    <property type="match status" value="1"/>
</dbReference>
<dbReference type="InterPro" id="IPR001123">
    <property type="entry name" value="LeuE-type"/>
</dbReference>
<feature type="transmembrane region" description="Helical" evidence="6">
    <location>
        <begin position="133"/>
        <end position="153"/>
    </location>
</feature>
<feature type="transmembrane region" description="Helical" evidence="6">
    <location>
        <begin position="165"/>
        <end position="185"/>
    </location>
</feature>
<keyword evidence="4 6" id="KW-1133">Transmembrane helix</keyword>
<feature type="transmembrane region" description="Helical" evidence="6">
    <location>
        <begin position="197"/>
        <end position="218"/>
    </location>
</feature>
<organism evidence="7 8">
    <name type="scientific">Glycomyces luteolus</name>
    <dbReference type="NCBI Taxonomy" id="2670330"/>
    <lineage>
        <taxon>Bacteria</taxon>
        <taxon>Bacillati</taxon>
        <taxon>Actinomycetota</taxon>
        <taxon>Actinomycetes</taxon>
        <taxon>Glycomycetales</taxon>
        <taxon>Glycomycetaceae</taxon>
        <taxon>Glycomyces</taxon>
    </lineage>
</organism>
<reference evidence="7" key="1">
    <citation type="submission" date="2022-12" db="EMBL/GenBank/DDBJ databases">
        <title>Gycomyces niveus sp.nov.,a novel actinomycete isolated from soil in Shouguan.</title>
        <authorList>
            <person name="Yang X."/>
        </authorList>
    </citation>
    <scope>NUCLEOTIDE SEQUENCE</scope>
    <source>
        <strain evidence="7">NEAU-A15</strain>
    </source>
</reference>
<evidence type="ECO:0000313" key="8">
    <source>
        <dbReference type="Proteomes" id="UP001146067"/>
    </source>
</evidence>
<dbReference type="PANTHER" id="PTHR30086:SF20">
    <property type="entry name" value="ARGININE EXPORTER PROTEIN ARGO-RELATED"/>
    <property type="match status" value="1"/>
</dbReference>
<protein>
    <submittedName>
        <fullName evidence="7">LysE family translocator</fullName>
    </submittedName>
</protein>
<comment type="caution">
    <text evidence="7">The sequence shown here is derived from an EMBL/GenBank/DDBJ whole genome shotgun (WGS) entry which is preliminary data.</text>
</comment>